<reference evidence="1 2" key="1">
    <citation type="journal article" date="2015" name="Genome Biol. Evol.">
        <title>Comparative Genomics of a Bacterivorous Green Alga Reveals Evolutionary Causalities and Consequences of Phago-Mixotrophic Mode of Nutrition.</title>
        <authorList>
            <person name="Burns J.A."/>
            <person name="Paasch A."/>
            <person name="Narechania A."/>
            <person name="Kim E."/>
        </authorList>
    </citation>
    <scope>NUCLEOTIDE SEQUENCE [LARGE SCALE GENOMIC DNA]</scope>
    <source>
        <strain evidence="1 2">PLY_AMNH</strain>
    </source>
</reference>
<accession>A0AAE0EYM6</accession>
<proteinExistence type="predicted"/>
<organism evidence="1 2">
    <name type="scientific">Cymbomonas tetramitiformis</name>
    <dbReference type="NCBI Taxonomy" id="36881"/>
    <lineage>
        <taxon>Eukaryota</taxon>
        <taxon>Viridiplantae</taxon>
        <taxon>Chlorophyta</taxon>
        <taxon>Pyramimonadophyceae</taxon>
        <taxon>Pyramimonadales</taxon>
        <taxon>Pyramimonadaceae</taxon>
        <taxon>Cymbomonas</taxon>
    </lineage>
</organism>
<comment type="caution">
    <text evidence="1">The sequence shown here is derived from an EMBL/GenBank/DDBJ whole genome shotgun (WGS) entry which is preliminary data.</text>
</comment>
<keyword evidence="2" id="KW-1185">Reference proteome</keyword>
<dbReference type="EMBL" id="LGRX02031142">
    <property type="protein sequence ID" value="KAK3244987.1"/>
    <property type="molecule type" value="Genomic_DNA"/>
</dbReference>
<gene>
    <name evidence="1" type="ORF">CYMTET_45422</name>
</gene>
<name>A0AAE0EYM6_9CHLO</name>
<sequence>AGLPASERDVMKMLVEYMANRLDGEAVRLRSEARLLRTDSDQLQAEILKLRMHATADAERIAQLNSDVQQALKHPVSEALAAAPQPDVRHSGKTEKKHTDCIRDMFAAAMESGDEPDVEGTLQLILGYLETTTNAPMLLAHITYNVDLDDDRSDDPDTYDDNQLTVDAVTSNFPEQPAIGSYLPQVADSVYYRAVNSGVATAEDTEAGKLTVHPVMVPLDAGLVTHGSCYGLIACVGDSSTLPENMAEIISALGNELRNMLVKLASRLDKTLAVMVDTAKQSNEQRTTIAKSKRTWSAGKVDFIARLKVRQGEQQVAAIRAAAASRKPDRRQQMLELLNSVPEWRACCSNITEGIQGKKKAEAVFLRHGHLKGALSEMRKWRKMARVALAAVVTTLLILGDEMLLRLDGFNGGNLTVHENGLQGLWIQCQSLLKKRVVVSQKGARRTCGLLERMRDYDPMKAGHRSSEILSAIEELNQITIEAVTVARSSSCAHAITVSLAQWTSSIYNVAMANQLKTLIEEECKSNYPTVFQGLSSKHLGVLVHMQSPMGLEVVETAIDDD</sequence>
<protein>
    <submittedName>
        <fullName evidence="1">Uncharacterized protein</fullName>
    </submittedName>
</protein>
<feature type="non-terminal residue" evidence="1">
    <location>
        <position position="1"/>
    </location>
</feature>
<evidence type="ECO:0000313" key="2">
    <source>
        <dbReference type="Proteomes" id="UP001190700"/>
    </source>
</evidence>
<dbReference type="AlphaFoldDB" id="A0AAE0EYM6"/>
<dbReference type="Proteomes" id="UP001190700">
    <property type="component" value="Unassembled WGS sequence"/>
</dbReference>
<evidence type="ECO:0000313" key="1">
    <source>
        <dbReference type="EMBL" id="KAK3244987.1"/>
    </source>
</evidence>